<keyword evidence="2 6" id="KW-0812">Transmembrane</keyword>
<feature type="transmembrane region" description="Helical" evidence="6">
    <location>
        <begin position="235"/>
        <end position="258"/>
    </location>
</feature>
<dbReference type="GO" id="GO:0016020">
    <property type="term" value="C:membrane"/>
    <property type="evidence" value="ECO:0007669"/>
    <property type="project" value="UniProtKB-SubCell"/>
</dbReference>
<keyword evidence="9" id="KW-1185">Reference proteome</keyword>
<evidence type="ECO:0000256" key="6">
    <source>
        <dbReference type="SAM" id="Phobius"/>
    </source>
</evidence>
<comment type="subcellular location">
    <subcellularLocation>
        <location evidence="1">Membrane</location>
        <topology evidence="1">Multi-pass membrane protein</topology>
    </subcellularLocation>
</comment>
<sequence>MDQESEKHFIQDTKTPKKNHHVESFSIEDSLIVSVEVDNENEISKAGRIKALLLISVSTIFFMLTMSFCKYGYLINEKMEGMDYLIFRGTIMMFFATLEALCKKVNVLRVPREIYISVIFRYLTGLIGMALYFYAIKYLPMSQSSVILSICPLITAVLAYFLLSEILVRRDILCLIGAFGGAVVVNVSRIGKKGVSESENNYLKGILLIMVSIIFNSTVPIATRQMAKHVPSIYSPFYFSLGLFSHSVFLLIFCRSYLNFEYYNFKTIMLFSGSAFANYIAQSLMSVAYNYEKATVLAPFSYIVTCELLLIDCLLFGYDFNIVYFLGFTMILVCVLSPLLFKISKK</sequence>
<dbReference type="PANTHER" id="PTHR22911:SF6">
    <property type="entry name" value="SOLUTE CARRIER FAMILY 35 MEMBER G1"/>
    <property type="match status" value="1"/>
</dbReference>
<organism evidence="8 9">
    <name type="scientific">Euplotes crassus</name>
    <dbReference type="NCBI Taxonomy" id="5936"/>
    <lineage>
        <taxon>Eukaryota</taxon>
        <taxon>Sar</taxon>
        <taxon>Alveolata</taxon>
        <taxon>Ciliophora</taxon>
        <taxon>Intramacronucleata</taxon>
        <taxon>Spirotrichea</taxon>
        <taxon>Hypotrichia</taxon>
        <taxon>Euplotida</taxon>
        <taxon>Euplotidae</taxon>
        <taxon>Moneuplotes</taxon>
    </lineage>
</organism>
<evidence type="ECO:0000256" key="4">
    <source>
        <dbReference type="ARBA" id="ARBA00023136"/>
    </source>
</evidence>
<dbReference type="EMBL" id="CAMPGE010014611">
    <property type="protein sequence ID" value="CAI2373273.1"/>
    <property type="molecule type" value="Genomic_DNA"/>
</dbReference>
<feature type="transmembrane region" description="Helical" evidence="6">
    <location>
        <begin position="172"/>
        <end position="190"/>
    </location>
</feature>
<feature type="transmembrane region" description="Helical" evidence="6">
    <location>
        <begin position="146"/>
        <end position="163"/>
    </location>
</feature>
<evidence type="ECO:0000256" key="3">
    <source>
        <dbReference type="ARBA" id="ARBA00022989"/>
    </source>
</evidence>
<keyword evidence="3 6" id="KW-1133">Transmembrane helix</keyword>
<evidence type="ECO:0000259" key="7">
    <source>
        <dbReference type="Pfam" id="PF00892"/>
    </source>
</evidence>
<comment type="caution">
    <text evidence="8">The sequence shown here is derived from an EMBL/GenBank/DDBJ whole genome shotgun (WGS) entry which is preliminary data.</text>
</comment>
<gene>
    <name evidence="8" type="ORF">ECRASSUSDP1_LOCUS14614</name>
</gene>
<feature type="domain" description="EamA" evidence="7">
    <location>
        <begin position="50"/>
        <end position="186"/>
    </location>
</feature>
<protein>
    <recommendedName>
        <fullName evidence="7">EamA domain-containing protein</fullName>
    </recommendedName>
</protein>
<feature type="transmembrane region" description="Helical" evidence="6">
    <location>
        <begin position="323"/>
        <end position="341"/>
    </location>
</feature>
<name>A0AAD1XIF5_EUPCR</name>
<feature type="transmembrane region" description="Helical" evidence="6">
    <location>
        <begin position="296"/>
        <end position="317"/>
    </location>
</feature>
<evidence type="ECO:0000313" key="8">
    <source>
        <dbReference type="EMBL" id="CAI2373273.1"/>
    </source>
</evidence>
<evidence type="ECO:0000256" key="1">
    <source>
        <dbReference type="ARBA" id="ARBA00004141"/>
    </source>
</evidence>
<dbReference type="PANTHER" id="PTHR22911">
    <property type="entry name" value="ACYL-MALONYL CONDENSING ENZYME-RELATED"/>
    <property type="match status" value="1"/>
</dbReference>
<dbReference type="InterPro" id="IPR037185">
    <property type="entry name" value="EmrE-like"/>
</dbReference>
<feature type="region of interest" description="Disordered" evidence="5">
    <location>
        <begin position="1"/>
        <end position="21"/>
    </location>
</feature>
<keyword evidence="4 6" id="KW-0472">Membrane</keyword>
<evidence type="ECO:0000313" key="9">
    <source>
        <dbReference type="Proteomes" id="UP001295684"/>
    </source>
</evidence>
<evidence type="ECO:0000256" key="2">
    <source>
        <dbReference type="ARBA" id="ARBA00022692"/>
    </source>
</evidence>
<feature type="transmembrane region" description="Helical" evidence="6">
    <location>
        <begin position="51"/>
        <end position="73"/>
    </location>
</feature>
<dbReference type="Proteomes" id="UP001295684">
    <property type="component" value="Unassembled WGS sequence"/>
</dbReference>
<dbReference type="AlphaFoldDB" id="A0AAD1XIF5"/>
<feature type="transmembrane region" description="Helical" evidence="6">
    <location>
        <begin position="270"/>
        <end position="289"/>
    </location>
</feature>
<feature type="transmembrane region" description="Helical" evidence="6">
    <location>
        <begin position="114"/>
        <end position="134"/>
    </location>
</feature>
<evidence type="ECO:0000256" key="5">
    <source>
        <dbReference type="SAM" id="MobiDB-lite"/>
    </source>
</evidence>
<accession>A0AAD1XIF5</accession>
<proteinExistence type="predicted"/>
<dbReference type="SUPFAM" id="SSF103481">
    <property type="entry name" value="Multidrug resistance efflux transporter EmrE"/>
    <property type="match status" value="2"/>
</dbReference>
<dbReference type="Pfam" id="PF00892">
    <property type="entry name" value="EamA"/>
    <property type="match status" value="1"/>
</dbReference>
<feature type="compositionally biased region" description="Basic and acidic residues" evidence="5">
    <location>
        <begin position="1"/>
        <end position="15"/>
    </location>
</feature>
<feature type="transmembrane region" description="Helical" evidence="6">
    <location>
        <begin position="202"/>
        <end position="223"/>
    </location>
</feature>
<reference evidence="8" key="1">
    <citation type="submission" date="2023-07" db="EMBL/GenBank/DDBJ databases">
        <authorList>
            <consortium name="AG Swart"/>
            <person name="Singh M."/>
            <person name="Singh A."/>
            <person name="Seah K."/>
            <person name="Emmerich C."/>
        </authorList>
    </citation>
    <scope>NUCLEOTIDE SEQUENCE</scope>
    <source>
        <strain evidence="8">DP1</strain>
    </source>
</reference>
<dbReference type="InterPro" id="IPR000620">
    <property type="entry name" value="EamA_dom"/>
</dbReference>
<feature type="transmembrane region" description="Helical" evidence="6">
    <location>
        <begin position="85"/>
        <end position="102"/>
    </location>
</feature>